<evidence type="ECO:0000256" key="2">
    <source>
        <dbReference type="SAM" id="Phobius"/>
    </source>
</evidence>
<evidence type="ECO:0000256" key="1">
    <source>
        <dbReference type="SAM" id="MobiDB-lite"/>
    </source>
</evidence>
<dbReference type="InterPro" id="IPR046494">
    <property type="entry name" value="DUF6587"/>
</dbReference>
<dbReference type="Proteomes" id="UP001501727">
    <property type="component" value="Unassembled WGS sequence"/>
</dbReference>
<protein>
    <recommendedName>
        <fullName evidence="5">Cellulose biosynthesis protein BcsF</fullName>
    </recommendedName>
</protein>
<feature type="transmembrane region" description="Helical" evidence="2">
    <location>
        <begin position="6"/>
        <end position="24"/>
    </location>
</feature>
<reference evidence="4" key="1">
    <citation type="journal article" date="2019" name="Int. J. Syst. Evol. Microbiol.">
        <title>The Global Catalogue of Microorganisms (GCM) 10K type strain sequencing project: providing services to taxonomists for standard genome sequencing and annotation.</title>
        <authorList>
            <consortium name="The Broad Institute Genomics Platform"/>
            <consortium name="The Broad Institute Genome Sequencing Center for Infectious Disease"/>
            <person name="Wu L."/>
            <person name="Ma J."/>
        </authorList>
    </citation>
    <scope>NUCLEOTIDE SEQUENCE [LARGE SCALE GENOMIC DNA]</scope>
    <source>
        <strain evidence="4">JCM 16916</strain>
    </source>
</reference>
<name>A0ABP7ML78_9GAMM</name>
<keyword evidence="4" id="KW-1185">Reference proteome</keyword>
<keyword evidence="2" id="KW-1133">Transmembrane helix</keyword>
<dbReference type="Pfam" id="PF20228">
    <property type="entry name" value="DUF6587"/>
    <property type="match status" value="1"/>
</dbReference>
<sequence length="83" mass="8526">MDTGLVIQYVVIALAVLASAGVVMKKQFPGATRRLRIAMALPLLREGRPAWLRGIGRVVAPAGMAQGGGASRSDACGGCSNCD</sequence>
<evidence type="ECO:0000313" key="3">
    <source>
        <dbReference type="EMBL" id="GAA3923650.1"/>
    </source>
</evidence>
<organism evidence="3 4">
    <name type="scientific">Luteimonas lutimaris</name>
    <dbReference type="NCBI Taxonomy" id="698645"/>
    <lineage>
        <taxon>Bacteria</taxon>
        <taxon>Pseudomonadati</taxon>
        <taxon>Pseudomonadota</taxon>
        <taxon>Gammaproteobacteria</taxon>
        <taxon>Lysobacterales</taxon>
        <taxon>Lysobacteraceae</taxon>
        <taxon>Luteimonas</taxon>
    </lineage>
</organism>
<evidence type="ECO:0008006" key="5">
    <source>
        <dbReference type="Google" id="ProtNLM"/>
    </source>
</evidence>
<dbReference type="RefSeq" id="WP_344759527.1">
    <property type="nucleotide sequence ID" value="NZ_BAAAZU010000006.1"/>
</dbReference>
<keyword evidence="2" id="KW-0472">Membrane</keyword>
<feature type="region of interest" description="Disordered" evidence="1">
    <location>
        <begin position="64"/>
        <end position="83"/>
    </location>
</feature>
<keyword evidence="2" id="KW-0812">Transmembrane</keyword>
<proteinExistence type="predicted"/>
<dbReference type="EMBL" id="BAAAZU010000006">
    <property type="protein sequence ID" value="GAA3923650.1"/>
    <property type="molecule type" value="Genomic_DNA"/>
</dbReference>
<gene>
    <name evidence="3" type="ORF">GCM10022229_16950</name>
</gene>
<accession>A0ABP7ML78</accession>
<evidence type="ECO:0000313" key="4">
    <source>
        <dbReference type="Proteomes" id="UP001501727"/>
    </source>
</evidence>
<comment type="caution">
    <text evidence="3">The sequence shown here is derived from an EMBL/GenBank/DDBJ whole genome shotgun (WGS) entry which is preliminary data.</text>
</comment>